<organism evidence="1 2">
    <name type="scientific">Moheibacter stercoris</name>
    <dbReference type="NCBI Taxonomy" id="1628251"/>
    <lineage>
        <taxon>Bacteria</taxon>
        <taxon>Pseudomonadati</taxon>
        <taxon>Bacteroidota</taxon>
        <taxon>Flavobacteriia</taxon>
        <taxon>Flavobacteriales</taxon>
        <taxon>Weeksellaceae</taxon>
        <taxon>Moheibacter</taxon>
    </lineage>
</organism>
<evidence type="ECO:0000313" key="2">
    <source>
        <dbReference type="Proteomes" id="UP001549146"/>
    </source>
</evidence>
<comment type="caution">
    <text evidence="1">The sequence shown here is derived from an EMBL/GenBank/DDBJ whole genome shotgun (WGS) entry which is preliminary data.</text>
</comment>
<gene>
    <name evidence="1" type="ORF">ABID46_000393</name>
</gene>
<proteinExistence type="predicted"/>
<protein>
    <submittedName>
        <fullName evidence="1">Nitrite reductase/ring-hydroxylating ferredoxin subunit</fullName>
    </submittedName>
</protein>
<keyword evidence="2" id="KW-1185">Reference proteome</keyword>
<sequence>MGIFLGCNDDDGQLNCNPQYTVSAVVNIGLPLYSNIETRGWTYVDGEGTGTKGIILVKSTNGTYKAYDRNAPHICPTANSRLEVIEDIKIHCPEDGAEWILLTGQPIAVADRTPRTYAAVRNGNIVTIYNQ</sequence>
<dbReference type="RefSeq" id="WP_354506421.1">
    <property type="nucleotide sequence ID" value="NZ_JBEPMO010000002.1"/>
</dbReference>
<accession>A0ABV2LQI1</accession>
<dbReference type="Proteomes" id="UP001549146">
    <property type="component" value="Unassembled WGS sequence"/>
</dbReference>
<evidence type="ECO:0000313" key="1">
    <source>
        <dbReference type="EMBL" id="MET3730834.1"/>
    </source>
</evidence>
<reference evidence="1 2" key="1">
    <citation type="submission" date="2024-06" db="EMBL/GenBank/DDBJ databases">
        <title>Genomic Encyclopedia of Type Strains, Phase IV (KMG-IV): sequencing the most valuable type-strain genomes for metagenomic binning, comparative biology and taxonomic classification.</title>
        <authorList>
            <person name="Goeker M."/>
        </authorList>
    </citation>
    <scope>NUCLEOTIDE SEQUENCE [LARGE SCALE GENOMIC DNA]</scope>
    <source>
        <strain evidence="1 2">DSM 29388</strain>
    </source>
</reference>
<name>A0ABV2LQI1_9FLAO</name>
<dbReference type="EMBL" id="JBEPMO010000002">
    <property type="protein sequence ID" value="MET3730834.1"/>
    <property type="molecule type" value="Genomic_DNA"/>
</dbReference>